<dbReference type="PROSITE" id="PS50235">
    <property type="entry name" value="USP_3"/>
    <property type="match status" value="1"/>
</dbReference>
<dbReference type="InterPro" id="IPR028881">
    <property type="entry name" value="PAN2_UCH_dom"/>
</dbReference>
<proteinExistence type="predicted"/>
<sequence length="1098" mass="124077">MESPWVMYSGEHASLGSICSIEYDVDMELLWVCDHFGHLTSFTVQHHGDSQVWNVYSSFSVSQRPVNNIFFLDMHGERMVTVADRDAIHGFKRGGMQLMCLLVPPETQQSSIELFQANNNTGSMYFTGSAGLTRLTLQGGETAHHTVRTEESSIVQLRQSDDYVATGTTSGVVVLRDARDLGVVEQFQPTRSRILSLDVYDNTVLTAFSEKSGTSVVKTFDIRNLSKPVHTVGDIPCSSVVQLRRYKDPTGASAAPQLLFLGPQNYHVLHLDQERPVYSSPSVSSLDSSYTCVAVSPSNLCAVVGSDKGYFYPYSYGSKTEHYVMSTFKAPQRAMHPNYSHSWKEPRSDTGFEADADMTKLASNWPEDDYMILTVPQKLRCINIEAGIVPNQWGLHRYHSYLPDPKDKLSTVLPNPYPYNLMLGNDPSRVQEYLLELRKDMKRRYKATRGAAGDDYAPMDDALQVCYSLQHRFDWKSYNELPHKVSGVDNSFPECWVTPILQSLYLCQPPKYPIRKIILRHVCKREFCMTCEIAFIFSNMLVTTMSALGLKEAALPPVVQVSNLIRTLRQLRSFSTSGAFERPRSRDDAVAKMHLVQQLMLSTLHKDLQEQNSYQFMNYEAPSKDYGDSIATLFGTEFTSNGQIHVEPRFFWEVPASALKVDEGLQHLLKQLETYNGQVQIKCLPPIIVLLLNPEHNNLKPPPSLKISRSGNKEDFNYVLNSNIIHLADDVEDTGNFVSHQRIEGDNFCLVNDYRVTSMMKTSELERMIPATRAYAAVVTFYALDNLNAPSYAANDDTNRAPNMWTTFGPLLINDVLAKPLLRDPKNQAFQSPLKSYDQIRSGDLIAIDAEYVVLRWAAKDEESAFVYTPQRKQHMGLARVSCILSRDEDDERTIMDDYVHIPEEIEDYVTQYSGIHPGDLDPLASTKSLTSLKSTYLKLRALVDCGVVFVGHGLGQDFRVCNIAVPKKQIIDTLDIFHKPGGRYLSLRFLAYHVLGESVQEDEHDSIEDARTSLRLYRRYEQLRKEGMFERVLDHVLTKGAETSWYVPERSVFRDTPVTPPASQMGSPVFKLPSNEDSADGREEETNAGLRGDEADM</sequence>
<evidence type="ECO:0000313" key="10">
    <source>
        <dbReference type="EMBL" id="EPY23082.1"/>
    </source>
</evidence>
<dbReference type="Pfam" id="PF13423">
    <property type="entry name" value="UCH_1"/>
    <property type="match status" value="1"/>
</dbReference>
<dbReference type="OrthoDB" id="8191639at2759"/>
<evidence type="ECO:0000256" key="5">
    <source>
        <dbReference type="ARBA" id="ARBA00022723"/>
    </source>
</evidence>
<dbReference type="PANTHER" id="PTHR15728:SF0">
    <property type="entry name" value="PAN2-PAN3 DEADENYLATION COMPLEX CATALYTIC SUBUNIT PAN2"/>
    <property type="match status" value="1"/>
</dbReference>
<dbReference type="SMART" id="SM00479">
    <property type="entry name" value="EXOIII"/>
    <property type="match status" value="1"/>
</dbReference>
<evidence type="ECO:0000259" key="8">
    <source>
        <dbReference type="PROSITE" id="PS50235"/>
    </source>
</evidence>
<dbReference type="SUPFAM" id="SSF50978">
    <property type="entry name" value="WD40 repeat-like"/>
    <property type="match status" value="1"/>
</dbReference>
<dbReference type="Gene3D" id="3.90.70.10">
    <property type="entry name" value="Cysteine proteinases"/>
    <property type="match status" value="1"/>
</dbReference>
<dbReference type="InterPro" id="IPR050785">
    <property type="entry name" value="PAN2-PAN3_catalytic_subunit"/>
</dbReference>
<reference evidence="9" key="2">
    <citation type="submission" date="2013-03" db="EMBL/GenBank/DDBJ databases">
        <authorList>
            <person name="Motta M.C.M."/>
            <person name="Martins A.C.A."/>
            <person name="Preta C.M.C.C."/>
            <person name="Silva R."/>
            <person name="de Souza S.S."/>
            <person name="Klein C.C."/>
            <person name="de Almeida L.G.P."/>
            <person name="Cunha O.L."/>
            <person name="Colabardini A.C."/>
            <person name="Lima B.A."/>
            <person name="Machado C.R."/>
            <person name="Soares C.M.A."/>
            <person name="de Menezes C.B.A."/>
            <person name="Bartolomeu D.C."/>
            <person name="Grisard E.C."/>
            <person name="Fantinatti-Garboggini F."/>
            <person name="Rodrigues-Luiz G.F."/>
            <person name="Wagner G."/>
            <person name="Goldman G.H."/>
            <person name="Fietto J.L.R."/>
            <person name="Ciapina L.P."/>
            <person name="Brocchi M."/>
            <person name="Elias M.C."/>
            <person name="Goldman M.H.S."/>
            <person name="Sagot M.-F."/>
            <person name="Pereira M."/>
            <person name="Stoco P.H."/>
            <person name="Teixeira S.M.R."/>
            <person name="de Mendonca-Neto R.P."/>
            <person name="Maciel T.E.F."/>
            <person name="Mendes T.A.O."/>
            <person name="Urmenyi T.P."/>
            <person name="Teixeira M.M.G."/>
            <person name="de Camargo E.F.P."/>
            <person name="de Sousa W."/>
            <person name="Schenkman S."/>
            <person name="de Vasconcelos A.T.R."/>
        </authorList>
    </citation>
    <scope>NUCLEOTIDE SEQUENCE</scope>
</reference>
<dbReference type="InterPro" id="IPR036397">
    <property type="entry name" value="RNaseH_sf"/>
</dbReference>
<protein>
    <submittedName>
        <fullName evidence="9">PAB-dependent poly(A)-specific ribonuclease subunit 2</fullName>
    </submittedName>
</protein>
<evidence type="ECO:0000256" key="3">
    <source>
        <dbReference type="ARBA" id="ARBA00022664"/>
    </source>
</evidence>
<comment type="caution">
    <text evidence="9">The sequence shown here is derived from an EMBL/GenBank/DDBJ whole genome shotgun (WGS) entry which is preliminary data.</text>
</comment>
<dbReference type="InterPro" id="IPR038765">
    <property type="entry name" value="Papain-like_cys_pep_sf"/>
</dbReference>
<dbReference type="Gene3D" id="3.30.420.10">
    <property type="entry name" value="Ribonuclease H-like superfamily/Ribonuclease H"/>
    <property type="match status" value="1"/>
</dbReference>
<dbReference type="GO" id="GO:0031251">
    <property type="term" value="C:PAN complex"/>
    <property type="evidence" value="ECO:0007669"/>
    <property type="project" value="TreeGrafter"/>
</dbReference>
<dbReference type="Pfam" id="PF20770">
    <property type="entry name" value="PAN2_N"/>
    <property type="match status" value="1"/>
</dbReference>
<evidence type="ECO:0000256" key="7">
    <source>
        <dbReference type="SAM" id="MobiDB-lite"/>
    </source>
</evidence>
<dbReference type="GO" id="GO:0000932">
    <property type="term" value="C:P-body"/>
    <property type="evidence" value="ECO:0007669"/>
    <property type="project" value="TreeGrafter"/>
</dbReference>
<dbReference type="InterPro" id="IPR012337">
    <property type="entry name" value="RNaseH-like_sf"/>
</dbReference>
<keyword evidence="4" id="KW-0540">Nuclease</keyword>
<dbReference type="GO" id="GO:0046872">
    <property type="term" value="F:metal ion binding"/>
    <property type="evidence" value="ECO:0007669"/>
    <property type="project" value="UniProtKB-KW"/>
</dbReference>
<keyword evidence="11" id="KW-1185">Reference proteome</keyword>
<dbReference type="EMBL" id="ATMH01007877">
    <property type="protein sequence ID" value="EPY23082.1"/>
    <property type="molecule type" value="Genomic_DNA"/>
</dbReference>
<dbReference type="GO" id="GO:0003676">
    <property type="term" value="F:nucleic acid binding"/>
    <property type="evidence" value="ECO:0007669"/>
    <property type="project" value="InterPro"/>
</dbReference>
<dbReference type="AlphaFoldDB" id="S9TW53"/>
<dbReference type="GO" id="GO:0000289">
    <property type="term" value="P:nuclear-transcribed mRNA poly(A) tail shortening"/>
    <property type="evidence" value="ECO:0007669"/>
    <property type="project" value="TreeGrafter"/>
</dbReference>
<dbReference type="SUPFAM" id="SSF53098">
    <property type="entry name" value="Ribonuclease H-like"/>
    <property type="match status" value="1"/>
</dbReference>
<dbReference type="InterPro" id="IPR048841">
    <property type="entry name" value="PAN2_N"/>
</dbReference>
<organism evidence="9 11">
    <name type="scientific">Strigomonas culicis</name>
    <dbReference type="NCBI Taxonomy" id="28005"/>
    <lineage>
        <taxon>Eukaryota</taxon>
        <taxon>Discoba</taxon>
        <taxon>Euglenozoa</taxon>
        <taxon>Kinetoplastea</taxon>
        <taxon>Metakinetoplastina</taxon>
        <taxon>Trypanosomatida</taxon>
        <taxon>Trypanosomatidae</taxon>
        <taxon>Strigomonadinae</taxon>
        <taxon>Strigomonas</taxon>
    </lineage>
</organism>
<feature type="region of interest" description="Disordered" evidence="7">
    <location>
        <begin position="1057"/>
        <end position="1098"/>
    </location>
</feature>
<dbReference type="InterPro" id="IPR036322">
    <property type="entry name" value="WD40_repeat_dom_sf"/>
</dbReference>
<keyword evidence="6" id="KW-0378">Hydrolase</keyword>
<evidence type="ECO:0000256" key="4">
    <source>
        <dbReference type="ARBA" id="ARBA00022722"/>
    </source>
</evidence>
<accession>S9TW53</accession>
<feature type="domain" description="USP" evidence="8">
    <location>
        <begin position="486"/>
        <end position="785"/>
    </location>
</feature>
<name>S9TW53_9TRYP</name>
<dbReference type="EMBL" id="ATMH01008811">
    <property type="protein sequence ID" value="EPY20833.1"/>
    <property type="molecule type" value="Genomic_DNA"/>
</dbReference>
<dbReference type="SUPFAM" id="SSF54001">
    <property type="entry name" value="Cysteine proteinases"/>
    <property type="match status" value="1"/>
</dbReference>
<dbReference type="PANTHER" id="PTHR15728">
    <property type="entry name" value="DEADENYLATION COMPLEX CATALYTIC SUBUNIT PAN2"/>
    <property type="match status" value="1"/>
</dbReference>
<dbReference type="InterPro" id="IPR015943">
    <property type="entry name" value="WD40/YVTN_repeat-like_dom_sf"/>
</dbReference>
<keyword evidence="5" id="KW-0479">Metal-binding</keyword>
<feature type="compositionally biased region" description="Basic and acidic residues" evidence="7">
    <location>
        <begin position="1080"/>
        <end position="1098"/>
    </location>
</feature>
<dbReference type="InterPro" id="IPR013520">
    <property type="entry name" value="Ribonucl_H"/>
</dbReference>
<evidence type="ECO:0000256" key="1">
    <source>
        <dbReference type="ARBA" id="ARBA00004496"/>
    </source>
</evidence>
<gene>
    <name evidence="10" type="ORF">STCU_07877</name>
    <name evidence="9" type="ORF">STCU_08811</name>
</gene>
<dbReference type="FunFam" id="3.30.420.10:FF:000028">
    <property type="entry name" value="PAN2-PAN3 deadenylation complex catalytic subunit PAN2"/>
    <property type="match status" value="1"/>
</dbReference>
<dbReference type="Proteomes" id="UP000015354">
    <property type="component" value="Unassembled WGS sequence"/>
</dbReference>
<evidence type="ECO:0000313" key="11">
    <source>
        <dbReference type="Proteomes" id="UP000015354"/>
    </source>
</evidence>
<evidence type="ECO:0000256" key="2">
    <source>
        <dbReference type="ARBA" id="ARBA00022490"/>
    </source>
</evidence>
<dbReference type="GO" id="GO:0006397">
    <property type="term" value="P:mRNA processing"/>
    <property type="evidence" value="ECO:0007669"/>
    <property type="project" value="UniProtKB-KW"/>
</dbReference>
<comment type="subcellular location">
    <subcellularLocation>
        <location evidence="1">Cytoplasm</location>
    </subcellularLocation>
</comment>
<dbReference type="Pfam" id="PF00929">
    <property type="entry name" value="RNase_T"/>
    <property type="match status" value="1"/>
</dbReference>
<reference evidence="9 11" key="1">
    <citation type="journal article" date="2013" name="PLoS ONE">
        <title>Predicting the Proteins of Angomonas deanei, Strigomonas culicis and Their Respective Endosymbionts Reveals New Aspects of the Trypanosomatidae Family.</title>
        <authorList>
            <person name="Motta M.C."/>
            <person name="Martins A.C."/>
            <person name="de Souza S.S."/>
            <person name="Catta-Preta C.M."/>
            <person name="Silva R."/>
            <person name="Klein C.C."/>
            <person name="de Almeida L.G."/>
            <person name="de Lima Cunha O."/>
            <person name="Ciapina L.P."/>
            <person name="Brocchi M."/>
            <person name="Colabardini A.C."/>
            <person name="de Araujo Lima B."/>
            <person name="Machado C.R."/>
            <person name="de Almeida Soares C.M."/>
            <person name="Probst C.M."/>
            <person name="de Menezes C.B."/>
            <person name="Thompson C.E."/>
            <person name="Bartholomeu D.C."/>
            <person name="Gradia D.F."/>
            <person name="Pavoni D.P."/>
            <person name="Grisard E.C."/>
            <person name="Fantinatti-Garboggini F."/>
            <person name="Marchini F.K."/>
            <person name="Rodrigues-Luiz G.F."/>
            <person name="Wagner G."/>
            <person name="Goldman G.H."/>
            <person name="Fietto J.L."/>
            <person name="Elias M.C."/>
            <person name="Goldman M.H."/>
            <person name="Sagot M.F."/>
            <person name="Pereira M."/>
            <person name="Stoco P.H."/>
            <person name="de Mendonca-Neto R.P."/>
            <person name="Teixeira S.M."/>
            <person name="Maciel T.E."/>
            <person name="de Oliveira Mendes T.A."/>
            <person name="Urmenyi T.P."/>
            <person name="de Souza W."/>
            <person name="Schenkman S."/>
            <person name="de Vasconcelos A.T."/>
        </authorList>
    </citation>
    <scope>NUCLEOTIDE SEQUENCE [LARGE SCALE GENOMIC DNA]</scope>
</reference>
<dbReference type="CDD" id="cd06143">
    <property type="entry name" value="PAN2_exo"/>
    <property type="match status" value="1"/>
</dbReference>
<keyword evidence="2" id="KW-0963">Cytoplasm</keyword>
<evidence type="ECO:0000313" key="9">
    <source>
        <dbReference type="EMBL" id="EPY20833.1"/>
    </source>
</evidence>
<dbReference type="GO" id="GO:0004535">
    <property type="term" value="F:poly(A)-specific ribonuclease activity"/>
    <property type="evidence" value="ECO:0007669"/>
    <property type="project" value="TreeGrafter"/>
</dbReference>
<dbReference type="Gene3D" id="2.130.10.10">
    <property type="entry name" value="YVTN repeat-like/Quinoprotein amine dehydrogenase"/>
    <property type="match status" value="1"/>
</dbReference>
<evidence type="ECO:0000256" key="6">
    <source>
        <dbReference type="ARBA" id="ARBA00022801"/>
    </source>
</evidence>
<dbReference type="InterPro" id="IPR028889">
    <property type="entry name" value="USP"/>
</dbReference>
<keyword evidence="3" id="KW-0507">mRNA processing</keyword>